<dbReference type="AlphaFoldDB" id="A0A6H0S2W7"/>
<name>A0A6H0S2W7_9MYCO</name>
<dbReference type="EMBL" id="CP038799">
    <property type="protein sequence ID" value="QIV80675.1"/>
    <property type="molecule type" value="Genomic_DNA"/>
</dbReference>
<keyword evidence="2" id="KW-1185">Reference proteome</keyword>
<reference evidence="1 2" key="1">
    <citation type="submission" date="2019-04" db="EMBL/GenBank/DDBJ databases">
        <title>Draft, Whole-Genome Sequence of the Anthracene-degrading Mycobacterium frederiksbergense LB501T, Isolated from a Polycyclic Aromatic Hydrocarbon (PAH)-Contaminated Soil.</title>
        <authorList>
            <person name="Augelletti F."/>
        </authorList>
    </citation>
    <scope>NUCLEOTIDE SEQUENCE [LARGE SCALE GENOMIC DNA]</scope>
    <source>
        <strain evidence="1 2">LB 501T</strain>
    </source>
</reference>
<evidence type="ECO:0008006" key="3">
    <source>
        <dbReference type="Google" id="ProtNLM"/>
    </source>
</evidence>
<dbReference type="Proteomes" id="UP000501849">
    <property type="component" value="Chromosome"/>
</dbReference>
<evidence type="ECO:0000313" key="1">
    <source>
        <dbReference type="EMBL" id="QIV80675.1"/>
    </source>
</evidence>
<accession>A0A6H0S2W7</accession>
<sequence>MRRIDLDAAMAQSANTDAPVVGAPTESNTTTAPALSQVVADFELAARQGAALIAAVDQRLTSGYTAHRQATANLVQIDADNADALTAVSHL</sequence>
<proteinExistence type="predicted"/>
<evidence type="ECO:0000313" key="2">
    <source>
        <dbReference type="Proteomes" id="UP000501849"/>
    </source>
</evidence>
<dbReference type="RefSeq" id="WP_168141344.1">
    <property type="nucleotide sequence ID" value="NZ_CBCSDT010000007.1"/>
</dbReference>
<dbReference type="KEGG" id="mfre:EXE63_07095"/>
<organism evidence="1 2">
    <name type="scientific">Mycolicibacterium frederiksbergense</name>
    <dbReference type="NCBI Taxonomy" id="117567"/>
    <lineage>
        <taxon>Bacteria</taxon>
        <taxon>Bacillati</taxon>
        <taxon>Actinomycetota</taxon>
        <taxon>Actinomycetes</taxon>
        <taxon>Mycobacteriales</taxon>
        <taxon>Mycobacteriaceae</taxon>
        <taxon>Mycolicibacterium</taxon>
    </lineage>
</organism>
<protein>
    <recommendedName>
        <fullName evidence="3">PE domain-containing protein</fullName>
    </recommendedName>
</protein>
<gene>
    <name evidence="1" type="ORF">EXE63_07095</name>
</gene>